<dbReference type="GO" id="GO:0051301">
    <property type="term" value="P:cell division"/>
    <property type="evidence" value="ECO:0007669"/>
    <property type="project" value="UniProtKB-KW"/>
</dbReference>
<dbReference type="CDD" id="cd07185">
    <property type="entry name" value="OmpA_C-like"/>
    <property type="match status" value="1"/>
</dbReference>
<dbReference type="Proteomes" id="UP000736328">
    <property type="component" value="Unassembled WGS sequence"/>
</dbReference>
<evidence type="ECO:0000256" key="4">
    <source>
        <dbReference type="ARBA" id="ARBA00023139"/>
    </source>
</evidence>
<keyword evidence="3 8" id="KW-0472">Membrane</keyword>
<keyword evidence="2 8" id="KW-0732">Signal</keyword>
<evidence type="ECO:0000256" key="6">
    <source>
        <dbReference type="ARBA" id="ARBA00023288"/>
    </source>
</evidence>
<dbReference type="InterPro" id="IPR039001">
    <property type="entry name" value="Pal"/>
</dbReference>
<evidence type="ECO:0000313" key="11">
    <source>
        <dbReference type="EMBL" id="MBI4727310.1"/>
    </source>
</evidence>
<evidence type="ECO:0000256" key="9">
    <source>
        <dbReference type="SAM" id="MobiDB-lite"/>
    </source>
</evidence>
<dbReference type="Pfam" id="PF00691">
    <property type="entry name" value="OmpA"/>
    <property type="match status" value="1"/>
</dbReference>
<dbReference type="InterPro" id="IPR006664">
    <property type="entry name" value="OMP_bac"/>
</dbReference>
<keyword evidence="4 8" id="KW-0564">Palmitate</keyword>
<evidence type="ECO:0000256" key="1">
    <source>
        <dbReference type="ARBA" id="ARBA00022618"/>
    </source>
</evidence>
<sequence>MKNQFTIIFLFLTLMMIFGCAKKQTVKQEEPVKQPEAAVPAPVAPPPAEAQPAAPKIEFKTVYFAFDSYSLNDAGKALLNQAGGLLRSYPDISLRLEGHCDERGTAEYNLALGEKRANAVREYLENLGVSRSRLSTVSFGKEKPAATGNDEASWARNRRVEIVPLAK</sequence>
<dbReference type="InterPro" id="IPR050330">
    <property type="entry name" value="Bact_OuterMem_StrucFunc"/>
</dbReference>
<evidence type="ECO:0000256" key="8">
    <source>
        <dbReference type="HAMAP-Rule" id="MF_02204"/>
    </source>
</evidence>
<evidence type="ECO:0000256" key="7">
    <source>
        <dbReference type="ARBA" id="ARBA00023306"/>
    </source>
</evidence>
<dbReference type="HAMAP" id="MF_02204">
    <property type="entry name" value="Pal"/>
    <property type="match status" value="1"/>
</dbReference>
<dbReference type="GO" id="GO:0009279">
    <property type="term" value="C:cell outer membrane"/>
    <property type="evidence" value="ECO:0007669"/>
    <property type="project" value="UniProtKB-SubCell"/>
</dbReference>
<dbReference type="PROSITE" id="PS51257">
    <property type="entry name" value="PROKAR_LIPOPROTEIN"/>
    <property type="match status" value="1"/>
</dbReference>
<keyword evidence="6 8" id="KW-0449">Lipoprotein</keyword>
<name>A0A933ML20_UNCT6</name>
<keyword evidence="1" id="KW-0132">Cell division</keyword>
<dbReference type="AlphaFoldDB" id="A0A933ML20"/>
<dbReference type="PROSITE" id="PS51123">
    <property type="entry name" value="OMPA_2"/>
    <property type="match status" value="1"/>
</dbReference>
<reference evidence="11" key="1">
    <citation type="submission" date="2020-07" db="EMBL/GenBank/DDBJ databases">
        <title>Huge and variable diversity of episymbiotic CPR bacteria and DPANN archaea in groundwater ecosystems.</title>
        <authorList>
            <person name="He C.Y."/>
            <person name="Keren R."/>
            <person name="Whittaker M."/>
            <person name="Farag I.F."/>
            <person name="Doudna J."/>
            <person name="Cate J.H.D."/>
            <person name="Banfield J.F."/>
        </authorList>
    </citation>
    <scope>NUCLEOTIDE SEQUENCE</scope>
    <source>
        <strain evidence="11">NC_groundwater_1520_Pr4_B-0.1um_53_5</strain>
    </source>
</reference>
<dbReference type="EMBL" id="JACQXR010000116">
    <property type="protein sequence ID" value="MBI4727310.1"/>
    <property type="molecule type" value="Genomic_DNA"/>
</dbReference>
<comment type="subcellular location">
    <subcellularLocation>
        <location evidence="8">Cell outer membrane</location>
        <topology evidence="8">Lipid-anchor</topology>
    </subcellularLocation>
</comment>
<proteinExistence type="inferred from homology"/>
<gene>
    <name evidence="8 11" type="primary">pal</name>
    <name evidence="11" type="ORF">HY768_08850</name>
</gene>
<organism evidence="11 12">
    <name type="scientific">candidate division TA06 bacterium</name>
    <dbReference type="NCBI Taxonomy" id="2250710"/>
    <lineage>
        <taxon>Bacteria</taxon>
        <taxon>Bacteria division TA06</taxon>
    </lineage>
</organism>
<dbReference type="Gene3D" id="3.30.1330.60">
    <property type="entry name" value="OmpA-like domain"/>
    <property type="match status" value="1"/>
</dbReference>
<evidence type="ECO:0000313" key="12">
    <source>
        <dbReference type="Proteomes" id="UP000736328"/>
    </source>
</evidence>
<feature type="domain" description="OmpA-like" evidence="10">
    <location>
        <begin position="51"/>
        <end position="167"/>
    </location>
</feature>
<evidence type="ECO:0000256" key="3">
    <source>
        <dbReference type="ARBA" id="ARBA00023136"/>
    </source>
</evidence>
<evidence type="ECO:0000256" key="2">
    <source>
        <dbReference type="ARBA" id="ARBA00022729"/>
    </source>
</evidence>
<keyword evidence="7" id="KW-0131">Cell cycle</keyword>
<protein>
    <recommendedName>
        <fullName evidence="8">Peptidoglycan-associated lipoprotein</fullName>
        <shortName evidence="8">PAL</shortName>
    </recommendedName>
</protein>
<dbReference type="NCBIfam" id="TIGR02802">
    <property type="entry name" value="Pal_lipo"/>
    <property type="match status" value="1"/>
</dbReference>
<dbReference type="InterPro" id="IPR036737">
    <property type="entry name" value="OmpA-like_sf"/>
</dbReference>
<comment type="caution">
    <text evidence="11">The sequence shown here is derived from an EMBL/GenBank/DDBJ whole genome shotgun (WGS) entry which is preliminary data.</text>
</comment>
<dbReference type="InterPro" id="IPR014169">
    <property type="entry name" value="Pal_lipo_C"/>
</dbReference>
<dbReference type="PANTHER" id="PTHR30329">
    <property type="entry name" value="STATOR ELEMENT OF FLAGELLAR MOTOR COMPLEX"/>
    <property type="match status" value="1"/>
</dbReference>
<dbReference type="InterPro" id="IPR006665">
    <property type="entry name" value="OmpA-like"/>
</dbReference>
<dbReference type="PANTHER" id="PTHR30329:SF21">
    <property type="entry name" value="LIPOPROTEIN YIAD-RELATED"/>
    <property type="match status" value="1"/>
</dbReference>
<dbReference type="SUPFAM" id="SSF103088">
    <property type="entry name" value="OmpA-like"/>
    <property type="match status" value="1"/>
</dbReference>
<dbReference type="PRINTS" id="PR01021">
    <property type="entry name" value="OMPADOMAIN"/>
</dbReference>
<evidence type="ECO:0000256" key="5">
    <source>
        <dbReference type="ARBA" id="ARBA00023237"/>
    </source>
</evidence>
<feature type="region of interest" description="Disordered" evidence="9">
    <location>
        <begin position="31"/>
        <end position="51"/>
    </location>
</feature>
<evidence type="ECO:0000259" key="10">
    <source>
        <dbReference type="PROSITE" id="PS51123"/>
    </source>
</evidence>
<keyword evidence="5 8" id="KW-0998">Cell outer membrane</keyword>
<comment type="similarity">
    <text evidence="8">Belongs to the Pal lipoprotein family.</text>
</comment>
<accession>A0A933ML20</accession>